<keyword evidence="2" id="KW-0862">Zinc</keyword>
<dbReference type="GO" id="GO:0046872">
    <property type="term" value="F:metal ion binding"/>
    <property type="evidence" value="ECO:0007669"/>
    <property type="project" value="UniProtKB-KW"/>
</dbReference>
<keyword evidence="1" id="KW-0479">Metal-binding</keyword>
<sequence>MSAHANPATPSKPRGRRAGIKIPCDECIARASEQNDLDANVELCERCTNVLHQPRRRQAEGVTTQKVVRRQSNAIIDTALGVRTAPVELPWSDEKREQHALEFFIRHSAPQLAGYFDSPFWQRMVMQAARNEPAVKHAVVAIGALHEKILSGALDHLNEFALEQCNKSIRHLIKPAEADNLRLMLTACVLFTCFEALQGNCEQAIIHATQGYNLLQQYATDPENKRWDVGAFAVELHQLCLLMRRLQTQSKGLMGKEYSLVSDESTAINEQRPTYLGDLGEARSCLETVMNQLTVFFVDLELDDRFYDMAVSNAEKHILFSPWLASWEQAFTALLTRRSSHFTSQDRKAAMVLKAHHLVAEILAGVDLALGEMGWDAFHAKFNAIVDLASVVLEGSTEADESVIEARWKTGGAFISAPSATLSFSLGIVDPLYEVCAKCRDPFLRRKALNLLARHPRQECMWSSWSAWKVGKFILRLEEAEAAAFSSSDIAVDSRVSKARLDFTDKSSDRARKGKVAYRAGVPRVTPRYALNPGLFEDRVTEELLHRGTDGPGTLPSRGSSTQPSESSSVAAPSRVSSVTPSFT</sequence>
<dbReference type="AlphaFoldDB" id="A0A4U0TYJ4"/>
<dbReference type="GO" id="GO:0003677">
    <property type="term" value="F:DNA binding"/>
    <property type="evidence" value="ECO:0007669"/>
    <property type="project" value="UniProtKB-KW"/>
</dbReference>
<proteinExistence type="predicted"/>
<evidence type="ECO:0000256" key="1">
    <source>
        <dbReference type="ARBA" id="ARBA00022723"/>
    </source>
</evidence>
<evidence type="ECO:0008006" key="10">
    <source>
        <dbReference type="Google" id="ProtNLM"/>
    </source>
</evidence>
<evidence type="ECO:0000313" key="9">
    <source>
        <dbReference type="Proteomes" id="UP000308549"/>
    </source>
</evidence>
<dbReference type="PANTHER" id="PTHR36206:SF12">
    <property type="entry name" value="ASPERCRYPTIN BIOSYNTHESIS CLUSTER-SPECIFIC TRANSCRIPTION REGULATOR ATNN-RELATED"/>
    <property type="match status" value="1"/>
</dbReference>
<evidence type="ECO:0000256" key="7">
    <source>
        <dbReference type="SAM" id="MobiDB-lite"/>
    </source>
</evidence>
<evidence type="ECO:0000256" key="3">
    <source>
        <dbReference type="ARBA" id="ARBA00023015"/>
    </source>
</evidence>
<dbReference type="InterPro" id="IPR052360">
    <property type="entry name" value="Transcr_Regulatory_Proteins"/>
</dbReference>
<keyword evidence="4" id="KW-0238">DNA-binding</keyword>
<keyword evidence="5" id="KW-0804">Transcription</keyword>
<gene>
    <name evidence="8" type="ORF">B0A50_04432</name>
</gene>
<comment type="caution">
    <text evidence="8">The sequence shown here is derived from an EMBL/GenBank/DDBJ whole genome shotgun (WGS) entry which is preliminary data.</text>
</comment>
<protein>
    <recommendedName>
        <fullName evidence="10">Zn(2)-C6 fungal-type domain-containing protein</fullName>
    </recommendedName>
</protein>
<keyword evidence="9" id="KW-1185">Reference proteome</keyword>
<feature type="compositionally biased region" description="Low complexity" evidence="7">
    <location>
        <begin position="564"/>
        <end position="584"/>
    </location>
</feature>
<accession>A0A4U0TYJ4</accession>
<evidence type="ECO:0000256" key="6">
    <source>
        <dbReference type="ARBA" id="ARBA00023242"/>
    </source>
</evidence>
<dbReference type="Pfam" id="PF11951">
    <property type="entry name" value="Fungal_trans_2"/>
    <property type="match status" value="1"/>
</dbReference>
<organism evidence="8 9">
    <name type="scientific">Salinomyces thailandicus</name>
    <dbReference type="NCBI Taxonomy" id="706561"/>
    <lineage>
        <taxon>Eukaryota</taxon>
        <taxon>Fungi</taxon>
        <taxon>Dikarya</taxon>
        <taxon>Ascomycota</taxon>
        <taxon>Pezizomycotina</taxon>
        <taxon>Dothideomycetes</taxon>
        <taxon>Dothideomycetidae</taxon>
        <taxon>Mycosphaerellales</taxon>
        <taxon>Teratosphaeriaceae</taxon>
        <taxon>Salinomyces</taxon>
    </lineage>
</organism>
<evidence type="ECO:0000256" key="2">
    <source>
        <dbReference type="ARBA" id="ARBA00022833"/>
    </source>
</evidence>
<dbReference type="EMBL" id="NAJL01000022">
    <property type="protein sequence ID" value="TKA27600.1"/>
    <property type="molecule type" value="Genomic_DNA"/>
</dbReference>
<keyword evidence="3" id="KW-0805">Transcription regulation</keyword>
<evidence type="ECO:0000313" key="8">
    <source>
        <dbReference type="EMBL" id="TKA27600.1"/>
    </source>
</evidence>
<feature type="region of interest" description="Disordered" evidence="7">
    <location>
        <begin position="543"/>
        <end position="584"/>
    </location>
</feature>
<name>A0A4U0TYJ4_9PEZI</name>
<reference evidence="8 9" key="1">
    <citation type="submission" date="2017-03" db="EMBL/GenBank/DDBJ databases">
        <title>Genomes of endolithic fungi from Antarctica.</title>
        <authorList>
            <person name="Coleine C."/>
            <person name="Masonjones S."/>
            <person name="Stajich J.E."/>
        </authorList>
    </citation>
    <scope>NUCLEOTIDE SEQUENCE [LARGE SCALE GENOMIC DNA]</scope>
    <source>
        <strain evidence="8 9">CCFEE 6315</strain>
    </source>
</reference>
<dbReference type="InterPro" id="IPR021858">
    <property type="entry name" value="Fun_TF"/>
</dbReference>
<dbReference type="PANTHER" id="PTHR36206">
    <property type="entry name" value="ASPERCRYPTIN BIOSYNTHESIS CLUSTER-SPECIFIC TRANSCRIPTION REGULATOR ATNN-RELATED"/>
    <property type="match status" value="1"/>
</dbReference>
<dbReference type="OrthoDB" id="3172332at2759"/>
<dbReference type="Proteomes" id="UP000308549">
    <property type="component" value="Unassembled WGS sequence"/>
</dbReference>
<evidence type="ECO:0000256" key="4">
    <source>
        <dbReference type="ARBA" id="ARBA00023125"/>
    </source>
</evidence>
<keyword evidence="6" id="KW-0539">Nucleus</keyword>
<evidence type="ECO:0000256" key="5">
    <source>
        <dbReference type="ARBA" id="ARBA00023163"/>
    </source>
</evidence>